<name>A0A1P8WRF5_9PLAN</name>
<gene>
    <name evidence="2" type="ORF">Fuma_06315</name>
</gene>
<feature type="transmembrane region" description="Helical" evidence="1">
    <location>
        <begin position="137"/>
        <end position="155"/>
    </location>
</feature>
<protein>
    <submittedName>
        <fullName evidence="2">Uncharacterized protein</fullName>
    </submittedName>
</protein>
<evidence type="ECO:0000313" key="3">
    <source>
        <dbReference type="Proteomes" id="UP000187735"/>
    </source>
</evidence>
<feature type="transmembrane region" description="Helical" evidence="1">
    <location>
        <begin position="61"/>
        <end position="84"/>
    </location>
</feature>
<keyword evidence="3" id="KW-1185">Reference proteome</keyword>
<dbReference type="STRING" id="1891926.Fuma_06315"/>
<dbReference type="Proteomes" id="UP000187735">
    <property type="component" value="Chromosome"/>
</dbReference>
<dbReference type="EMBL" id="CP017641">
    <property type="protein sequence ID" value="APZ96642.1"/>
    <property type="molecule type" value="Genomic_DNA"/>
</dbReference>
<sequence>MRPNKKMQPSCRRRFSTWQISRGNRLIISVRRPSANGITCTDHSNGAIYAAMLSRNQEPTLHIGCLVALVFFSTYVALVTYPFGAWKFGAALGALAFLSIFLRVGWFVPFAIAGTYAGIMLDARVKGGTIESQMQETIVSIVVGTVSGFAIGVTIDSMSRLHPRVQNADEQTDEREPE</sequence>
<evidence type="ECO:0000256" key="1">
    <source>
        <dbReference type="SAM" id="Phobius"/>
    </source>
</evidence>
<keyword evidence="1" id="KW-0472">Membrane</keyword>
<dbReference type="KEGG" id="fmr:Fuma_06315"/>
<proteinExistence type="predicted"/>
<accession>A0A1P8WRF5</accession>
<evidence type="ECO:0000313" key="2">
    <source>
        <dbReference type="EMBL" id="APZ96642.1"/>
    </source>
</evidence>
<keyword evidence="1" id="KW-0812">Transmembrane</keyword>
<reference evidence="2 3" key="1">
    <citation type="journal article" date="2016" name="Front. Microbiol.">
        <title>Fuerstia marisgermanicae gen. nov., sp. nov., an Unusual Member of the Phylum Planctomycetes from the German Wadden Sea.</title>
        <authorList>
            <person name="Kohn T."/>
            <person name="Heuer A."/>
            <person name="Jogler M."/>
            <person name="Vollmers J."/>
            <person name="Boedeker C."/>
            <person name="Bunk B."/>
            <person name="Rast P."/>
            <person name="Borchert D."/>
            <person name="Glockner I."/>
            <person name="Freese H.M."/>
            <person name="Klenk H.P."/>
            <person name="Overmann J."/>
            <person name="Kaster A.K."/>
            <person name="Rohde M."/>
            <person name="Wiegand S."/>
            <person name="Jogler C."/>
        </authorList>
    </citation>
    <scope>NUCLEOTIDE SEQUENCE [LARGE SCALE GENOMIC DNA]</scope>
    <source>
        <strain evidence="2 3">NH11</strain>
    </source>
</reference>
<keyword evidence="1" id="KW-1133">Transmembrane helix</keyword>
<feature type="transmembrane region" description="Helical" evidence="1">
    <location>
        <begin position="90"/>
        <end position="116"/>
    </location>
</feature>
<dbReference type="AlphaFoldDB" id="A0A1P8WRF5"/>
<organism evidence="2 3">
    <name type="scientific">Fuerstiella marisgermanici</name>
    <dbReference type="NCBI Taxonomy" id="1891926"/>
    <lineage>
        <taxon>Bacteria</taxon>
        <taxon>Pseudomonadati</taxon>
        <taxon>Planctomycetota</taxon>
        <taxon>Planctomycetia</taxon>
        <taxon>Planctomycetales</taxon>
        <taxon>Planctomycetaceae</taxon>
        <taxon>Fuerstiella</taxon>
    </lineage>
</organism>